<dbReference type="SUPFAM" id="SSF52540">
    <property type="entry name" value="P-loop containing nucleoside triphosphate hydrolases"/>
    <property type="match status" value="2"/>
</dbReference>
<reference evidence="3" key="1">
    <citation type="submission" date="2023-06" db="EMBL/GenBank/DDBJ databases">
        <authorList>
            <person name="Kurt Z."/>
        </authorList>
    </citation>
    <scope>NUCLEOTIDE SEQUENCE</scope>
</reference>
<dbReference type="GO" id="GO:0045505">
    <property type="term" value="F:dynein intermediate chain binding"/>
    <property type="evidence" value="ECO:0007669"/>
    <property type="project" value="InterPro"/>
</dbReference>
<dbReference type="Pfam" id="PF12774">
    <property type="entry name" value="AAA_6"/>
    <property type="match status" value="1"/>
</dbReference>
<feature type="coiled-coil region" evidence="1">
    <location>
        <begin position="2902"/>
        <end position="2996"/>
    </location>
</feature>
<feature type="domain" description="AAA+ ATPase" evidence="2">
    <location>
        <begin position="1726"/>
        <end position="1883"/>
    </location>
</feature>
<dbReference type="InterPro" id="IPR042228">
    <property type="entry name" value="Dynein_linker_3"/>
</dbReference>
<dbReference type="Proteomes" id="UP001642409">
    <property type="component" value="Unassembled WGS sequence"/>
</dbReference>
<dbReference type="Pfam" id="PF08393">
    <property type="entry name" value="DHC_N2"/>
    <property type="match status" value="1"/>
</dbReference>
<dbReference type="InterPro" id="IPR024743">
    <property type="entry name" value="Dynein_HC_stalk"/>
</dbReference>
<dbReference type="Gene3D" id="1.20.58.1120">
    <property type="match status" value="1"/>
</dbReference>
<dbReference type="InterPro" id="IPR035699">
    <property type="entry name" value="AAA_6"/>
</dbReference>
<evidence type="ECO:0000259" key="2">
    <source>
        <dbReference type="SMART" id="SM00382"/>
    </source>
</evidence>
<dbReference type="Gene3D" id="1.20.920.20">
    <property type="match status" value="1"/>
</dbReference>
<keyword evidence="5" id="KW-1185">Reference proteome</keyword>
<evidence type="ECO:0000313" key="3">
    <source>
        <dbReference type="EMBL" id="CAI9943904.1"/>
    </source>
</evidence>
<evidence type="ECO:0000313" key="5">
    <source>
        <dbReference type="Proteomes" id="UP001642409"/>
    </source>
</evidence>
<dbReference type="SMART" id="SM00382">
    <property type="entry name" value="AAA"/>
    <property type="match status" value="1"/>
</dbReference>
<dbReference type="Gene3D" id="1.10.8.710">
    <property type="match status" value="1"/>
</dbReference>
<dbReference type="GO" id="GO:0051959">
    <property type="term" value="F:dynein light intermediate chain binding"/>
    <property type="evidence" value="ECO:0007669"/>
    <property type="project" value="InterPro"/>
</dbReference>
<feature type="coiled-coil region" evidence="1">
    <location>
        <begin position="3118"/>
        <end position="3159"/>
    </location>
</feature>
<dbReference type="InterPro" id="IPR035706">
    <property type="entry name" value="AAA_9"/>
</dbReference>
<dbReference type="GO" id="GO:0008569">
    <property type="term" value="F:minus-end-directed microtubule motor activity"/>
    <property type="evidence" value="ECO:0007669"/>
    <property type="project" value="TreeGrafter"/>
</dbReference>
<evidence type="ECO:0000256" key="1">
    <source>
        <dbReference type="SAM" id="Coils"/>
    </source>
</evidence>
<keyword evidence="1" id="KW-0175">Coiled coil</keyword>
<dbReference type="GO" id="GO:0005524">
    <property type="term" value="F:ATP binding"/>
    <property type="evidence" value="ECO:0007669"/>
    <property type="project" value="InterPro"/>
</dbReference>
<dbReference type="Gene3D" id="3.20.180.20">
    <property type="entry name" value="Dynein heavy chain, N-terminal domain 2"/>
    <property type="match status" value="1"/>
</dbReference>
<dbReference type="EMBL" id="CATOUU010000720">
    <property type="protein sequence ID" value="CAI9943904.1"/>
    <property type="molecule type" value="Genomic_DNA"/>
</dbReference>
<dbReference type="GO" id="GO:0097729">
    <property type="term" value="C:9+2 motile cilium"/>
    <property type="evidence" value="ECO:0007669"/>
    <property type="project" value="TreeGrafter"/>
</dbReference>
<feature type="coiled-coil region" evidence="1">
    <location>
        <begin position="3492"/>
        <end position="3526"/>
    </location>
</feature>
<name>A0AA86PPR4_9EUKA</name>
<accession>A0AA86PPR4</accession>
<protein>
    <submittedName>
        <fullName evidence="3">Dynein heavy chain</fullName>
    </submittedName>
    <submittedName>
        <fullName evidence="4">Dynein_heavy chain</fullName>
    </submittedName>
</protein>
<gene>
    <name evidence="3" type="ORF">HINF_LOCUS31549</name>
    <name evidence="4" type="ORF">HINF_LOCUS36627</name>
</gene>
<dbReference type="Gene3D" id="6.10.140.1060">
    <property type="match status" value="1"/>
</dbReference>
<dbReference type="GO" id="GO:0060294">
    <property type="term" value="P:cilium movement involved in cell motility"/>
    <property type="evidence" value="ECO:0007669"/>
    <property type="project" value="TreeGrafter"/>
</dbReference>
<evidence type="ECO:0000313" key="4">
    <source>
        <dbReference type="EMBL" id="CAL6036890.1"/>
    </source>
</evidence>
<dbReference type="GO" id="GO:0035721">
    <property type="term" value="P:intraciliary retrograde transport"/>
    <property type="evidence" value="ECO:0007669"/>
    <property type="project" value="TreeGrafter"/>
</dbReference>
<dbReference type="InterPro" id="IPR043157">
    <property type="entry name" value="Dynein_AAA1S"/>
</dbReference>
<dbReference type="Pfam" id="PF12781">
    <property type="entry name" value="AAA_9"/>
    <property type="match status" value="1"/>
</dbReference>
<reference evidence="4 5" key="2">
    <citation type="submission" date="2024-07" db="EMBL/GenBank/DDBJ databases">
        <authorList>
            <person name="Akdeniz Z."/>
        </authorList>
    </citation>
    <scope>NUCLEOTIDE SEQUENCE [LARGE SCALE GENOMIC DNA]</scope>
</reference>
<dbReference type="GO" id="GO:0060271">
    <property type="term" value="P:cilium assembly"/>
    <property type="evidence" value="ECO:0007669"/>
    <property type="project" value="TreeGrafter"/>
</dbReference>
<dbReference type="PANTHER" id="PTHR10676:SF352">
    <property type="entry name" value="CYTOPLASMIC DYNEIN 2 HEAVY CHAIN 1"/>
    <property type="match status" value="1"/>
</dbReference>
<dbReference type="InterPro" id="IPR026983">
    <property type="entry name" value="DHC"/>
</dbReference>
<dbReference type="EMBL" id="CAXDID020000135">
    <property type="protein sequence ID" value="CAL6036890.1"/>
    <property type="molecule type" value="Genomic_DNA"/>
</dbReference>
<proteinExistence type="predicted"/>
<dbReference type="PANTHER" id="PTHR10676">
    <property type="entry name" value="DYNEIN HEAVY CHAIN FAMILY PROTEIN"/>
    <property type="match status" value="1"/>
</dbReference>
<dbReference type="GO" id="GO:0005868">
    <property type="term" value="C:cytoplasmic dynein complex"/>
    <property type="evidence" value="ECO:0007669"/>
    <property type="project" value="TreeGrafter"/>
</dbReference>
<dbReference type="InterPro" id="IPR003593">
    <property type="entry name" value="AAA+_ATPase"/>
</dbReference>
<dbReference type="InterPro" id="IPR042219">
    <property type="entry name" value="AAA_lid_11_sf"/>
</dbReference>
<dbReference type="Gene3D" id="1.10.8.720">
    <property type="entry name" value="Region D6 of dynein motor"/>
    <property type="match status" value="1"/>
</dbReference>
<dbReference type="Gene3D" id="3.40.50.300">
    <property type="entry name" value="P-loop containing nucleotide triphosphate hydrolases"/>
    <property type="match status" value="3"/>
</dbReference>
<dbReference type="GO" id="GO:0005930">
    <property type="term" value="C:axoneme"/>
    <property type="evidence" value="ECO:0007669"/>
    <property type="project" value="TreeGrafter"/>
</dbReference>
<dbReference type="Pfam" id="PF12775">
    <property type="entry name" value="AAA_7"/>
    <property type="match status" value="1"/>
</dbReference>
<sequence length="4368" mass="492671">MPTDLVEHYKQVCKDAGQQESPEFLQLLQTAAVQIPAESNYPVTNFRDELAFFDRKLELAKKSDSSTDKENAERCEQIINYLNNLWTACQDPFNKYEDVLRQIDVLRSVTGYSRIEQLIFTGVGPELARYLPAQLNKELCSTPMSRVKSIQIQTIDFIFNDDQFTQITAKSPILQDLAQRTKIFSQVSESIASIKKCLPQTSLQQLQFKSDAFTCSRSLFDEFVKSVSDQMTIDEQKTAKFIQQMLFDLNKSNANNVIPTLISLKGAVKRPRIKKYLQGVEQKVQEVAEDVFQEIDEKLLAVNQFCVNIKNQSADNIIGQILKLRQWKITTQNAYQLLQLFLAEENLNQVKNQIKLIVDKLKNKEQDVIKAAKQQILFYYNSFNISKLMDFDSEGKLQVYQPNELAQLIRLTTGLQSLGYDYKVQALTNEIISTVETMIGIETAIGILQYSCSFYNSLSELVKSYQKPLLIKSAAAYESELRKCCQATQMQIGSTNIKDSNYIAKIQKIADYLDNLTNQFKLRIDKLDEFHNQQAKNLEQLEKVSLSQTQIWIDVIGNMREACNVFLKQIPVEMHDPLLLYWSGKLCKLMSSKYCQVMQKDLALLRPLKQPIVVCQDMTLEPSIYDIQTYLIDQVNNIAKVPLNPQFQLTEKKHIQEMFVEMVSLSAQYLPEAFHNISQVRDNLYKLNEYFEKNCGVVGLALQKDPQAAAQKVKSYEQCKMLFDYYQNSRDETNIEQKIVAELPFLQEKSDEKNVYIVTPSGGSVQIDLQTAVRLFSQKRLAIIEVAAMSAGYLGLQVGKELETALVDFQQTMKQNLSKAQTSEEFKKLAENLSKIQKQLQEQLQGKYIELQQFMALIKNCDGQEEIYIKLEKSSASYQQMVDELENINKTLDEKKKEMYKQFQQQLIGEKGLIAQGSSVMAKMQAKSEQLNQYFEKMIKVRILPAPEDQNVFFKQLFEGQLELKDALDSMDADFNLINEIKTQASQIEKEVEVLFNKNYLELMNQSQRKVFLELLNKTQYFQAVFSSAKVLVPLEPLMSKYLKFDWPVLKTNIQIIDEMHEVLQKADQVNTEIGEMNDEEAQQLKIYYQNMRKFQQFVLKSINQTSVAIKSLKSPALQKQHWTELSEKLHLIATLKYFSNTSAAVSQLPDLLNGVTIMHTVSSAAFQNQAAIMSDQPSSESKKLTQTIREIITRAENELAVRSAIEEIGFWLKSDAKIGLSVHELSPLSVQELQNIKSMPLTAQWRPLLTALTEKKAVLVSVVNNPYAKVLKNEIDDAGCQIEALTRFAHIMTIISRQITVLEPVMGRKVLPDQHNKFYQAMKLVSFVINKNVPEDQQSVLQKAEGTVTISVTSTIRQQFPDSLKTQAGSKLQQNVDNSGLGNYKNVVLAFETASSLLQDVQLALRQYLEVKRLAFSRFYFLADQDVLEILANANSKPVMTLAPHIKKLFSAVEKLDIDETSSLCFTIKRFHSSEGEIVQLKCPVNIQPDIAPELWLNRLDLAIKETLKVECMEALMLKEVQFHDVNKMQLNEQFDTNTSYSQIKKSISPFDLHSSFYSQKDLDNGMKRPLDVERVSGEILCLAYAIQFAAQVDQVVSNDGDLKPLLDVQLNNLQTFTTKLFSPEISTATFGTQQYVTQLKLKCLATDVTHYIAVITQLINEPTNKKWLWNKEMKCRVHNSSDIYFVALDTFLPYTFEYQGLPQKLIHTPLTDRCYSTLISALSCGKSSNPQGPAGTGKTETVKAFASKLARPCIVFNCDSAIDRENLSRILVGIVLSGSMGCFDEVNRLSPAVLSAVSTDIENIQRAILKRSLGQLDGELSLSDITVPISKVSPFAAVFVTMNPASREYRGRSELPYSLLKLLRGCFMGKADVSLIMETVLSTSGFKNAKQWAEKSELCYMLASRRIPKEVHLDWGLRSLQSVLRQAALARASICRKTQYKDQTALVQMERNVIIKALSDATFSRVQNRSADIFTEILKDVFGSQLSQQQQKFGAASDVEVKLVEHIKTENEKLGNLVLQFYRALTAKLGVSLLGKAASGKSTIRQLLKEAVTKASNGRVEIREFIIAPKSMNRQDLLGYVDPVTKEWNDGALTKAARTSVQLLTQQNPAIWPIIVFDGDVDPSWIEALNSSLDDNRLLSLSSGERIRFPMSVDPLEAIYSGSTTIPTPVSFLFETDSLQHASPATVSRLAVILVADRTEEEQKDVVKIANPEVAKLIPLLPNDCKNKIAEITTHLIMAGQGDKEPVVGMLRALACEIPLDEQKVQEIGRAMSGKEINLSGTGVLPSMVESSNQPQQQVWAIKLIQQYLNGNNSILVSGPIQSSKFYCIQQASNYKDYYQLVSLSCTQLTTRDDIIRIIYNQCVEYQRVDGVKEIKPKSGKKLLIAIRSIDVGKEDEYGHSEIYTLLWSLIAHRKLYLKQGQSVELKNILFAATVENENNVPDRLRRLMGIVRINEMNKKDISQILGNFYTMYVPYTQQKSFDRWLQTSVTQHETLKLRAKSIDAKNVIALPQLLPVLRKINFNNLIRFSQQNLSQDQLTLVFLYYFECQIPFTQGKQAVQNDLKDITKLDLGDNFITYQKAGTKQLVIKSLQQDEPITHTQMKSEVVSSKVRMNMIKEILTAAQEIYPGLRLFNKVLQQSNNTFRNEYFKQISAIENNLVSQMGLIIISQPNNFSAESLLLAAMTTHHDVKFAGCDQFSAQTIKYLGERVAAGFSRIAFVIDTPTLETDIQWIALASAIAADDVDYIRSKLSLADLRGLVSKYSEKHETNDLSEEEVIQKFLKQFVTSIKPVLFLNPESQITDSILSIAPPLRRSFGIISFSVNQVTEIPAALSPTLQSLWSEYQDTVENKFLIQLTKYQKFLPPDQPVSSNMYTRMFILYQMFKQQWSQNIIQRQEKLKSGLNQLNAAQKEVDALSKQAMERQKNVEKAQDEANKALEQITKKMETVQANKLKATSLEKELKLKEGDIFQQKEKAEKELDQVKPLLEEAKSAVSSIPNDAMSEVRSFNSPPPAVATVLEAVVLFMGFKDTSWKGIRAFLGQSGVTRQIAAMDINSVSPQIVKRVEAHVQENESAFDQQNIQRISKAAAPLAKWVMANISFLKIFANIEPLMKKCEDANKNLVELRTSLQNIVGEVQQLEKDAEILRNNFNQKTQDLCKYKAELEVIDVKKRKGQTMLDQLSGEKIRWTQNDADATELLLQCEDASIQAAALFVLSGNRTDDVRADFIGEIRKTIEQLMISPSFQDQSQKHGLRLSLQSLENASIMEYVFNSRGINTIILTNITDATGVIPFLKSKMQPQFISATSENLTNLVSIAARFGQTVVITDCDQGTIPSALIPYIRYGYESYKVSESATTNIEDQKVDIGLITPDTVLQIPVQSSKLSEVNKDFKMIIVSSVSLFVPSYVQPRLLELSFAPTKKSRTDLYMDKVLQNWSPETLEKIQQLRATQADLRTQLSEIEDLLLNALKQSKQSKNILDDDNLIQVLNKAYTQNQQIQQATIQAQKAEEELKSLKQKATSIAEVVGRCVQALESIANLNELYIIDDSAVMPLLENILQQYKSMQSSSEKITDEMVKRTILKFLQTMFNRLSNMVFTDDKVGALTILLKFTKPELFNEKAFMYLTNQNMKTKYDVSTLFGEFKPKIEQVMEALGSEVVQKLQIDNTSIWGGFVQRMLAAKEFTINILPEPARSLNSLQKAILISAIRPDLLSQLLSQACDDVFGSDISVSPIKQALELSGGINQPIIIYTAAGQDPTSNLEAEIVALAPGKENEADTKLDQYIANDDCKIIVVKGAHLCQQWLSVLPSRLADYQMKYPQKKLNVVILLEPKLGFPKGLSRIAWRICLQLSVSPRQTMITVLREIPSLEGNKSPLRSFYLAVMYIICALHTTLESRRIYAPRGVANDPGWNSQDPITLSEIFQKILNFDISDQNVFIMRVKGYCADAVYGVQTKDICDLQLVRQLVELAFHKDLVKMIQQAIEKPVKASNDLQSNYSNMLQCSEFINLCDTYQVLIYFIPPLDCLQKSPDEIVNCFIKYVTQNYNDKPSADQLCLPPNALLTKGEKDSLIVRSILMRAGSNVSSQESSQDLYGSILRLHQLYIKDVLPALDPLLSQQVTKPTNKSLPIVEELVSQLQTIKSLRNLILKDLEEAQFASENFLLASQRTKQAAKLIGSNITPEPWAAGFLAPPTSLAPLANPELTTLSLGGPAEYLQLLVKAAKALHEGINNCNSNGPITLDLSMYPRPAAVMEAVRRYEGACQGAELDTVRLVAKIGTVQQSKYPAVQLANKSLMLKGAGFGVSLDFNLPQALLPIVTIVSGQNTTVEVPFYVERQREVRMPVVEGVQFESGSATAISLFGVYIHLSGR</sequence>
<dbReference type="Pfam" id="PF12777">
    <property type="entry name" value="MT"/>
    <property type="match status" value="1"/>
</dbReference>
<dbReference type="InterPro" id="IPR027417">
    <property type="entry name" value="P-loop_NTPase"/>
</dbReference>
<feature type="coiled-coil region" evidence="1">
    <location>
        <begin position="871"/>
        <end position="902"/>
    </location>
</feature>
<organism evidence="3">
    <name type="scientific">Hexamita inflata</name>
    <dbReference type="NCBI Taxonomy" id="28002"/>
    <lineage>
        <taxon>Eukaryota</taxon>
        <taxon>Metamonada</taxon>
        <taxon>Diplomonadida</taxon>
        <taxon>Hexamitidae</taxon>
        <taxon>Hexamitinae</taxon>
        <taxon>Hexamita</taxon>
    </lineage>
</organism>
<comment type="caution">
    <text evidence="3">The sequence shown here is derived from an EMBL/GenBank/DDBJ whole genome shotgun (WGS) entry which is preliminary data.</text>
</comment>
<dbReference type="InterPro" id="IPR013602">
    <property type="entry name" value="Dynein_heavy_linker"/>
</dbReference>